<dbReference type="InterPro" id="IPR000515">
    <property type="entry name" value="MetI-like"/>
</dbReference>
<evidence type="ECO:0000256" key="5">
    <source>
        <dbReference type="ARBA" id="ARBA00023136"/>
    </source>
</evidence>
<feature type="transmembrane region" description="Helical" evidence="6">
    <location>
        <begin position="12"/>
        <end position="31"/>
    </location>
</feature>
<accession>A0A7X2IWL7</accession>
<feature type="transmembrane region" description="Helical" evidence="6">
    <location>
        <begin position="275"/>
        <end position="295"/>
    </location>
</feature>
<dbReference type="Pfam" id="PF00528">
    <property type="entry name" value="BPD_transp_1"/>
    <property type="match status" value="1"/>
</dbReference>
<evidence type="ECO:0000256" key="4">
    <source>
        <dbReference type="ARBA" id="ARBA00022989"/>
    </source>
</evidence>
<dbReference type="PROSITE" id="PS50928">
    <property type="entry name" value="ABC_TM1"/>
    <property type="match status" value="1"/>
</dbReference>
<dbReference type="EMBL" id="WKKI01000003">
    <property type="protein sequence ID" value="MRX71162.1"/>
    <property type="molecule type" value="Genomic_DNA"/>
</dbReference>
<gene>
    <name evidence="8" type="ORF">GJU40_03120</name>
</gene>
<evidence type="ECO:0000256" key="1">
    <source>
        <dbReference type="ARBA" id="ARBA00004141"/>
    </source>
</evidence>
<proteinExistence type="inferred from homology"/>
<comment type="similarity">
    <text evidence="6">Belongs to the binding-protein-dependent transport system permease family.</text>
</comment>
<feature type="transmembrane region" description="Helical" evidence="6">
    <location>
        <begin position="82"/>
        <end position="103"/>
    </location>
</feature>
<dbReference type="RefSeq" id="WP_154306296.1">
    <property type="nucleotide sequence ID" value="NZ_WKKI01000003.1"/>
</dbReference>
<keyword evidence="4 6" id="KW-1133">Transmembrane helix</keyword>
<keyword evidence="2 6" id="KW-0813">Transport</keyword>
<feature type="transmembrane region" description="Helical" evidence="6">
    <location>
        <begin position="123"/>
        <end position="143"/>
    </location>
</feature>
<dbReference type="GO" id="GO:0005886">
    <property type="term" value="C:plasma membrane"/>
    <property type="evidence" value="ECO:0007669"/>
    <property type="project" value="UniProtKB-SubCell"/>
</dbReference>
<evidence type="ECO:0000259" key="7">
    <source>
        <dbReference type="PROSITE" id="PS50928"/>
    </source>
</evidence>
<feature type="transmembrane region" description="Helical" evidence="6">
    <location>
        <begin position="155"/>
        <end position="174"/>
    </location>
</feature>
<dbReference type="Proteomes" id="UP000448867">
    <property type="component" value="Unassembled WGS sequence"/>
</dbReference>
<evidence type="ECO:0000256" key="6">
    <source>
        <dbReference type="RuleBase" id="RU363032"/>
    </source>
</evidence>
<protein>
    <submittedName>
        <fullName evidence="8">ABC transporter permease subunit</fullName>
    </submittedName>
</protein>
<reference evidence="8 9" key="1">
    <citation type="submission" date="2019-11" db="EMBL/GenBank/DDBJ databases">
        <title>Bacillus lacus genome.</title>
        <authorList>
            <person name="Allen C.J."/>
            <person name="Newman J.D."/>
        </authorList>
    </citation>
    <scope>NUCLEOTIDE SEQUENCE [LARGE SCALE GENOMIC DNA]</scope>
    <source>
        <strain evidence="8 9">KCTC 33946</strain>
    </source>
</reference>
<comment type="caution">
    <text evidence="8">The sequence shown here is derived from an EMBL/GenBank/DDBJ whole genome shotgun (WGS) entry which is preliminary data.</text>
</comment>
<dbReference type="PANTHER" id="PTHR43839">
    <property type="entry name" value="OPPC IN A BINDING PROTEIN-DEPENDENT TRANSPORT SYSTEM"/>
    <property type="match status" value="1"/>
</dbReference>
<dbReference type="CDD" id="cd06261">
    <property type="entry name" value="TM_PBP2"/>
    <property type="match status" value="1"/>
</dbReference>
<evidence type="ECO:0000256" key="2">
    <source>
        <dbReference type="ARBA" id="ARBA00022448"/>
    </source>
</evidence>
<name>A0A7X2IWL7_9BACI</name>
<comment type="subcellular location">
    <subcellularLocation>
        <location evidence="6">Cell membrane</location>
        <topology evidence="6">Multi-pass membrane protein</topology>
    </subcellularLocation>
    <subcellularLocation>
        <location evidence="1">Membrane</location>
        <topology evidence="1">Multi-pass membrane protein</topology>
    </subcellularLocation>
</comment>
<dbReference type="InterPro" id="IPR035906">
    <property type="entry name" value="MetI-like_sf"/>
</dbReference>
<dbReference type="AlphaFoldDB" id="A0A7X2IWL7"/>
<feature type="domain" description="ABC transmembrane type-1" evidence="7">
    <location>
        <begin position="80"/>
        <end position="295"/>
    </location>
</feature>
<organism evidence="8 9">
    <name type="scientific">Metabacillus lacus</name>
    <dbReference type="NCBI Taxonomy" id="1983721"/>
    <lineage>
        <taxon>Bacteria</taxon>
        <taxon>Bacillati</taxon>
        <taxon>Bacillota</taxon>
        <taxon>Bacilli</taxon>
        <taxon>Bacillales</taxon>
        <taxon>Bacillaceae</taxon>
        <taxon>Metabacillus</taxon>
    </lineage>
</organism>
<dbReference type="GO" id="GO:0055085">
    <property type="term" value="P:transmembrane transport"/>
    <property type="evidence" value="ECO:0007669"/>
    <property type="project" value="InterPro"/>
</dbReference>
<evidence type="ECO:0000256" key="3">
    <source>
        <dbReference type="ARBA" id="ARBA00022692"/>
    </source>
</evidence>
<keyword evidence="9" id="KW-1185">Reference proteome</keyword>
<sequence>MIKKLVRSPLFMTGFFILFLILSASLVFTLFNGETIRQQNYLYDESGKLLEASPISPKWYMPFGTDLFGYDMFSKILMGAKYTIPFVLGVALLRMIVSIPLGLAVGSYFSGIRKQLNSLTDSFHYVPLSLIAIYLLSPVLIMPPEGFSTSMWERIFYQAAVLTLLTVPILSTLIGNETAKVLKEEYIMSAKTLGASQWRLMWRHAVPVMREKFFILYGQQVIQVLILLMHLGLFHLFLGGTLISFGMQADPPRSLSNEWSGLIGDSFRRLFTAPWIPLAPILFFGLTILAVSLMIEGYTRVSLRETYFLKRKKAVKKAGVPVSAMENSPEDFRFYKDTSI</sequence>
<feature type="transmembrane region" description="Helical" evidence="6">
    <location>
        <begin position="214"/>
        <end position="238"/>
    </location>
</feature>
<evidence type="ECO:0000313" key="8">
    <source>
        <dbReference type="EMBL" id="MRX71162.1"/>
    </source>
</evidence>
<evidence type="ECO:0000313" key="9">
    <source>
        <dbReference type="Proteomes" id="UP000448867"/>
    </source>
</evidence>
<dbReference type="PANTHER" id="PTHR43839:SF3">
    <property type="entry name" value="OLIGOPEPTIDE ABC TRANSPORTER, PERMEASE PROTEIN"/>
    <property type="match status" value="1"/>
</dbReference>
<dbReference type="SUPFAM" id="SSF161098">
    <property type="entry name" value="MetI-like"/>
    <property type="match status" value="1"/>
</dbReference>
<dbReference type="OrthoDB" id="2351941at2"/>
<keyword evidence="5 6" id="KW-0472">Membrane</keyword>
<keyword evidence="3 6" id="KW-0812">Transmembrane</keyword>
<dbReference type="Gene3D" id="1.10.3720.10">
    <property type="entry name" value="MetI-like"/>
    <property type="match status" value="1"/>
</dbReference>